<protein>
    <submittedName>
        <fullName evidence="3">Alpha/beta hydrolase</fullName>
    </submittedName>
</protein>
<dbReference type="InterPro" id="IPR022742">
    <property type="entry name" value="Hydrolase_4"/>
</dbReference>
<keyword evidence="4" id="KW-1185">Reference proteome</keyword>
<dbReference type="SUPFAM" id="SSF53474">
    <property type="entry name" value="alpha/beta-Hydrolases"/>
    <property type="match status" value="1"/>
</dbReference>
<evidence type="ECO:0000313" key="3">
    <source>
        <dbReference type="EMBL" id="RHW39436.1"/>
    </source>
</evidence>
<evidence type="ECO:0000256" key="1">
    <source>
        <dbReference type="SAM" id="SignalP"/>
    </source>
</evidence>
<accession>A0A396SCV2</accession>
<dbReference type="GO" id="GO:0016787">
    <property type="term" value="F:hydrolase activity"/>
    <property type="evidence" value="ECO:0007669"/>
    <property type="project" value="UniProtKB-KW"/>
</dbReference>
<dbReference type="RefSeq" id="WP_118874448.1">
    <property type="nucleotide sequence ID" value="NZ_QWEI01000001.1"/>
</dbReference>
<dbReference type="PANTHER" id="PTHR43358:SF5">
    <property type="entry name" value="EXPORTED PROTEIN"/>
    <property type="match status" value="1"/>
</dbReference>
<keyword evidence="1" id="KW-0732">Signal</keyword>
<dbReference type="InterPro" id="IPR029058">
    <property type="entry name" value="AB_hydrolase_fold"/>
</dbReference>
<dbReference type="Pfam" id="PF12146">
    <property type="entry name" value="Hydrolase_4"/>
    <property type="match status" value="1"/>
</dbReference>
<dbReference type="OrthoDB" id="9776685at2"/>
<name>A0A396SCV2_9BACL</name>
<reference evidence="3 4" key="1">
    <citation type="submission" date="2018-08" db="EMBL/GenBank/DDBJ databases">
        <title>Lysinibacillus sp. YLB-03 draft genome sequence.</title>
        <authorList>
            <person name="Yu L."/>
        </authorList>
    </citation>
    <scope>NUCLEOTIDE SEQUENCE [LARGE SCALE GENOMIC DNA]</scope>
    <source>
        <strain evidence="3 4">YLB-03</strain>
    </source>
</reference>
<feature type="chain" id="PRO_5039310692" evidence="1">
    <location>
        <begin position="22"/>
        <end position="328"/>
    </location>
</feature>
<keyword evidence="3" id="KW-0378">Hydrolase</keyword>
<dbReference type="EMBL" id="QWEI01000001">
    <property type="protein sequence ID" value="RHW39436.1"/>
    <property type="molecule type" value="Genomic_DNA"/>
</dbReference>
<dbReference type="Proteomes" id="UP000265692">
    <property type="component" value="Unassembled WGS sequence"/>
</dbReference>
<dbReference type="PANTHER" id="PTHR43358">
    <property type="entry name" value="ALPHA/BETA-HYDROLASE"/>
    <property type="match status" value="1"/>
</dbReference>
<dbReference type="InterPro" id="IPR052920">
    <property type="entry name" value="DNA-binding_regulatory"/>
</dbReference>
<sequence>MKRKKFLWVSSILTTILSTSAAVFGFAATNRLMYIKKKDVDFVYDRELKAQRFDENWFNQCPKEEMTIDSPNGYFIKGIFLKPLQTKNTIIICHGVTENKISMVKYARMFERLGYNTFVFDHRRHGESGGKTTSYGYYEKFDVAAVVQTLKSIVGEEAIIGIQGESMGAASMILYAGLIEDGADFYIADCGFSNFAQLISEIVHRATALRTKIPVHVANLFLRIRDGYSFKSVTPKEAVKNIKSPVLFIHSLEDDFILPYMTKEMYEEKEGPKMLKLFEKGGHAESFNVNPQEYEQIVAEFLEKYVYTKEPEMPPDSENFPIDEKEIS</sequence>
<feature type="domain" description="Serine aminopeptidase S33" evidence="2">
    <location>
        <begin position="86"/>
        <end position="178"/>
    </location>
</feature>
<dbReference type="Gene3D" id="3.40.50.1820">
    <property type="entry name" value="alpha/beta hydrolase"/>
    <property type="match status" value="1"/>
</dbReference>
<comment type="caution">
    <text evidence="3">The sequence shown here is derived from an EMBL/GenBank/DDBJ whole genome shotgun (WGS) entry which is preliminary data.</text>
</comment>
<feature type="signal peptide" evidence="1">
    <location>
        <begin position="1"/>
        <end position="21"/>
    </location>
</feature>
<evidence type="ECO:0000259" key="2">
    <source>
        <dbReference type="Pfam" id="PF12146"/>
    </source>
</evidence>
<dbReference type="AlphaFoldDB" id="A0A396SCV2"/>
<organism evidence="3 4">
    <name type="scientific">Ureibacillus yapensis</name>
    <dbReference type="NCBI Taxonomy" id="2304605"/>
    <lineage>
        <taxon>Bacteria</taxon>
        <taxon>Bacillati</taxon>
        <taxon>Bacillota</taxon>
        <taxon>Bacilli</taxon>
        <taxon>Bacillales</taxon>
        <taxon>Caryophanaceae</taxon>
        <taxon>Ureibacillus</taxon>
    </lineage>
</organism>
<proteinExistence type="predicted"/>
<gene>
    <name evidence="3" type="ORF">D1B33_00910</name>
</gene>
<evidence type="ECO:0000313" key="4">
    <source>
        <dbReference type="Proteomes" id="UP000265692"/>
    </source>
</evidence>